<gene>
    <name evidence="2" type="ordered locus">Desmu_0340</name>
</gene>
<dbReference type="eggNOG" id="arCOG10998">
    <property type="taxonomic scope" value="Archaea"/>
</dbReference>
<feature type="transmembrane region" description="Helical" evidence="1">
    <location>
        <begin position="43"/>
        <end position="66"/>
    </location>
</feature>
<dbReference type="RefSeq" id="WP_013561881.1">
    <property type="nucleotide sequence ID" value="NC_014961.1"/>
</dbReference>
<sequence length="89" mass="9382" precursor="true">MSQRLHGFKARGIAFPLLLALGVAVLSASIVILILSLGYMGSAMVGLSLLAALIGFSLLSASLYILRLAAYVYAAERKGEGEEKGLEKK</sequence>
<dbReference type="GeneID" id="10153033"/>
<dbReference type="HOGENOM" id="CLU_188833_0_0_2"/>
<dbReference type="OrthoDB" id="384369at2157"/>
<protein>
    <submittedName>
        <fullName evidence="2">Uncharacterized protein</fullName>
    </submittedName>
</protein>
<evidence type="ECO:0000256" key="1">
    <source>
        <dbReference type="SAM" id="Phobius"/>
    </source>
</evidence>
<name>E8R833_DESM0</name>
<dbReference type="KEGG" id="dmu:Desmu_0340"/>
<keyword evidence="1" id="KW-0812">Transmembrane</keyword>
<evidence type="ECO:0000313" key="2">
    <source>
        <dbReference type="EMBL" id="ADV64659.1"/>
    </source>
</evidence>
<dbReference type="Proteomes" id="UP000001068">
    <property type="component" value="Chromosome"/>
</dbReference>
<keyword evidence="3" id="KW-1185">Reference proteome</keyword>
<evidence type="ECO:0000313" key="3">
    <source>
        <dbReference type="Proteomes" id="UP000001068"/>
    </source>
</evidence>
<dbReference type="AlphaFoldDB" id="E8R833"/>
<dbReference type="STRING" id="765177.Desmu_0340"/>
<keyword evidence="1" id="KW-0472">Membrane</keyword>
<reference evidence="3" key="1">
    <citation type="submission" date="2010-11" db="EMBL/GenBank/DDBJ databases">
        <title>The complete genome of Desulfurococcus mucosus DSM 2162.</title>
        <authorList>
            <consortium name="US DOE Joint Genome Institute (JGI-PGF)"/>
            <person name="Lucas S."/>
            <person name="Copeland A."/>
            <person name="Lapidus A."/>
            <person name="Bruce D."/>
            <person name="Goodwin L."/>
            <person name="Pitluck S."/>
            <person name="Kyrpides N."/>
            <person name="Mavromatis K."/>
            <person name="Pagani I."/>
            <person name="Ivanova N."/>
            <person name="Ovchinnikova G."/>
            <person name="Chertkov O."/>
            <person name="Held B."/>
            <person name="Brettin T."/>
            <person name="Detter J.C."/>
            <person name="Tapia R."/>
            <person name="Han C."/>
            <person name="Land M."/>
            <person name="Hauser L."/>
            <person name="Markowitz V."/>
            <person name="Cheng J.-F."/>
            <person name="Hugenholtz P."/>
            <person name="Woyke T."/>
            <person name="Wu D."/>
            <person name="Wirth R."/>
            <person name="Bilek Y."/>
            <person name="Hader T."/>
            <person name="Klenk H.-P."/>
            <person name="Eisen J.A."/>
        </authorList>
    </citation>
    <scope>NUCLEOTIDE SEQUENCE [LARGE SCALE GENOMIC DNA]</scope>
    <source>
        <strain evidence="3">ATCC 35584 / DSM 2162 / JCM 9187 / O7/1</strain>
    </source>
</reference>
<organism evidence="2 3">
    <name type="scientific">Desulfurococcus mucosus (strain ATCC 35584 / DSM 2162 / JCM 9187 / O7/1)</name>
    <dbReference type="NCBI Taxonomy" id="765177"/>
    <lineage>
        <taxon>Archaea</taxon>
        <taxon>Thermoproteota</taxon>
        <taxon>Thermoprotei</taxon>
        <taxon>Desulfurococcales</taxon>
        <taxon>Desulfurococcaceae</taxon>
        <taxon>Desulfurococcus</taxon>
    </lineage>
</organism>
<accession>E8R833</accession>
<keyword evidence="1" id="KW-1133">Transmembrane helix</keyword>
<proteinExistence type="predicted"/>
<reference evidence="2 3" key="2">
    <citation type="journal article" date="2011" name="Stand. Genomic Sci.">
        <title>Complete genome sequence of Desulfurococcus mucosus type strain (O7/1).</title>
        <authorList>
            <person name="Wirth R."/>
            <person name="Chertkov O."/>
            <person name="Held B."/>
            <person name="Lapidus A."/>
            <person name="Nolan M."/>
            <person name="Lucas S."/>
            <person name="Hammon N."/>
            <person name="Deshpande S."/>
            <person name="Cheng J.F."/>
            <person name="Tapia R."/>
            <person name="Han C."/>
            <person name="Goodwin L."/>
            <person name="Pitluck S."/>
            <person name="Liolios K."/>
            <person name="Ioanna P."/>
            <person name="Ivanova N."/>
            <person name="Mavromatis K."/>
            <person name="Mikhailova N."/>
            <person name="Pati A."/>
            <person name="Chen A."/>
            <person name="Palaniappan K."/>
            <person name="Land M."/>
            <person name="Hauser L."/>
            <person name="Chang Y.J."/>
            <person name="Jeffries C.D."/>
            <person name="Bilek Y."/>
            <person name="Hader T."/>
            <person name="Rohde M."/>
            <person name="Spring S."/>
            <person name="Sikorski J."/>
            <person name="Goker M."/>
            <person name="Woyke T."/>
            <person name="Bristow J."/>
            <person name="Eisen J.A."/>
            <person name="Markowitz V."/>
            <person name="Hugenholtz P."/>
            <person name="Kyrpides N.C."/>
            <person name="Klenk H.P."/>
        </authorList>
    </citation>
    <scope>NUCLEOTIDE SEQUENCE [LARGE SCALE GENOMIC DNA]</scope>
    <source>
        <strain evidence="3">ATCC 35584 / DSM 2162 / JCM 9187 / O7/1</strain>
    </source>
</reference>
<feature type="transmembrane region" description="Helical" evidence="1">
    <location>
        <begin position="12"/>
        <end position="37"/>
    </location>
</feature>
<dbReference type="EMBL" id="CP002363">
    <property type="protein sequence ID" value="ADV64659.1"/>
    <property type="molecule type" value="Genomic_DNA"/>
</dbReference>